<proteinExistence type="predicted"/>
<gene>
    <name evidence="1" type="ORF">AN1_LOCUS23637</name>
</gene>
<dbReference type="Proteomes" id="UP000426265">
    <property type="component" value="Unassembled WGS sequence"/>
</dbReference>
<protein>
    <submittedName>
        <fullName evidence="1">Uncharacterized protein</fullName>
    </submittedName>
</protein>
<reference evidence="1 2" key="1">
    <citation type="submission" date="2019-11" db="EMBL/GenBank/DDBJ databases">
        <authorList>
            <person name="Jiao W.-B."/>
            <person name="Schneeberger K."/>
        </authorList>
    </citation>
    <scope>NUCLEOTIDE SEQUENCE [LARGE SCALE GENOMIC DNA]</scope>
    <source>
        <strain evidence="2">cv. An-1</strain>
    </source>
</reference>
<evidence type="ECO:0000313" key="2">
    <source>
        <dbReference type="Proteomes" id="UP000426265"/>
    </source>
</evidence>
<organism evidence="1 2">
    <name type="scientific">Arabidopsis thaliana</name>
    <name type="common">Mouse-ear cress</name>
    <dbReference type="NCBI Taxonomy" id="3702"/>
    <lineage>
        <taxon>Eukaryota</taxon>
        <taxon>Viridiplantae</taxon>
        <taxon>Streptophyta</taxon>
        <taxon>Embryophyta</taxon>
        <taxon>Tracheophyta</taxon>
        <taxon>Spermatophyta</taxon>
        <taxon>Magnoliopsida</taxon>
        <taxon>eudicotyledons</taxon>
        <taxon>Gunneridae</taxon>
        <taxon>Pentapetalae</taxon>
        <taxon>rosids</taxon>
        <taxon>malvids</taxon>
        <taxon>Brassicales</taxon>
        <taxon>Brassicaceae</taxon>
        <taxon>Camelineae</taxon>
        <taxon>Arabidopsis</taxon>
    </lineage>
</organism>
<sequence>MRQDRLTTVSKFTISVIWFQPLYSTAATPSSSPSSNFCLTLSASLFITSKPTKPQEISTID</sequence>
<dbReference type="EMBL" id="CACRSJ010000110">
    <property type="protein sequence ID" value="VYS68243.1"/>
    <property type="molecule type" value="Genomic_DNA"/>
</dbReference>
<accession>A0A654G5J0</accession>
<dbReference type="AlphaFoldDB" id="A0A654G5J0"/>
<evidence type="ECO:0000313" key="1">
    <source>
        <dbReference type="EMBL" id="VYS68243.1"/>
    </source>
</evidence>
<name>A0A654G5J0_ARATH</name>